<evidence type="ECO:0000256" key="3">
    <source>
        <dbReference type="ARBA" id="ARBA00022449"/>
    </source>
</evidence>
<proteinExistence type="predicted"/>
<keyword evidence="3" id="KW-0050">Antiport</keyword>
<dbReference type="GO" id="GO:0006811">
    <property type="term" value="P:monoatomic ion transport"/>
    <property type="evidence" value="ECO:0007669"/>
    <property type="project" value="UniProtKB-KW"/>
</dbReference>
<comment type="caution">
    <text evidence="6">The sequence shown here is derived from an EMBL/GenBank/DDBJ whole genome shotgun (WGS) entry which is preliminary data.</text>
</comment>
<sequence>PLIVENHKDSHLFYEILDILINSMFFLLFGYFLNISYQFIILSVVLILLKRLPIFLLLPLFRNKRERFFIGWYGPIGVGALFFFSHFKHELLEHIDHLKIEYKSINSKFINDFIKHTSECLTNCEKFVNTAILCSVLLHGTTAVIIHLTLRRKNKAEELLYVSESEVEESGVY</sequence>
<feature type="transmembrane region" description="Helical" evidence="5">
    <location>
        <begin position="127"/>
        <end position="150"/>
    </location>
</feature>
<feature type="transmembrane region" description="Helical" evidence="5">
    <location>
        <begin position="39"/>
        <end position="61"/>
    </location>
</feature>
<keyword evidence="5" id="KW-0472">Membrane</keyword>
<comment type="subcellular location">
    <subcellularLocation>
        <location evidence="1">Cell membrane</location>
        <topology evidence="1">Multi-pass membrane protein</topology>
    </subcellularLocation>
</comment>
<organism evidence="6 7">
    <name type="scientific">Pseudoloma neurophilia</name>
    <dbReference type="NCBI Taxonomy" id="146866"/>
    <lineage>
        <taxon>Eukaryota</taxon>
        <taxon>Fungi</taxon>
        <taxon>Fungi incertae sedis</taxon>
        <taxon>Microsporidia</taxon>
        <taxon>Pseudoloma</taxon>
    </lineage>
</organism>
<evidence type="ECO:0000256" key="2">
    <source>
        <dbReference type="ARBA" id="ARBA00022448"/>
    </source>
</evidence>
<name>A0A0R0LZI8_9MICR</name>
<keyword evidence="5" id="KW-1133">Transmembrane helix</keyword>
<feature type="transmembrane region" description="Helical" evidence="5">
    <location>
        <begin position="12"/>
        <end position="33"/>
    </location>
</feature>
<dbReference type="OrthoDB" id="5327978at2759"/>
<dbReference type="EMBL" id="LGUB01001521">
    <property type="protein sequence ID" value="KRH91792.1"/>
    <property type="molecule type" value="Genomic_DNA"/>
</dbReference>
<gene>
    <name evidence="6" type="ORF">M153_249200001</name>
</gene>
<evidence type="ECO:0000256" key="5">
    <source>
        <dbReference type="SAM" id="Phobius"/>
    </source>
</evidence>
<dbReference type="GO" id="GO:0005886">
    <property type="term" value="C:plasma membrane"/>
    <property type="evidence" value="ECO:0007669"/>
    <property type="project" value="UniProtKB-SubCell"/>
</dbReference>
<dbReference type="AlphaFoldDB" id="A0A0R0LZI8"/>
<feature type="non-terminal residue" evidence="6">
    <location>
        <position position="1"/>
    </location>
</feature>
<dbReference type="VEuPathDB" id="MicrosporidiaDB:M153_249200001"/>
<dbReference type="PANTHER" id="PTHR32507">
    <property type="entry name" value="NA(+)/H(+) ANTIPORTER 1"/>
    <property type="match status" value="1"/>
</dbReference>
<dbReference type="GO" id="GO:0015297">
    <property type="term" value="F:antiporter activity"/>
    <property type="evidence" value="ECO:0007669"/>
    <property type="project" value="UniProtKB-KW"/>
</dbReference>
<protein>
    <submittedName>
        <fullName evidence="6">Monovalent Cation:Proton Antiporter-1 (CPA1) Family</fullName>
    </submittedName>
</protein>
<keyword evidence="2" id="KW-0813">Transport</keyword>
<evidence type="ECO:0000313" key="7">
    <source>
        <dbReference type="Proteomes" id="UP000051530"/>
    </source>
</evidence>
<keyword evidence="5" id="KW-0812">Transmembrane</keyword>
<keyword evidence="4" id="KW-0406">Ion transport</keyword>
<dbReference type="PANTHER" id="PTHR32507:SF8">
    <property type="entry name" value="CNH1P"/>
    <property type="match status" value="1"/>
</dbReference>
<feature type="transmembrane region" description="Helical" evidence="5">
    <location>
        <begin position="68"/>
        <end position="87"/>
    </location>
</feature>
<reference evidence="6 7" key="1">
    <citation type="submission" date="2015-07" db="EMBL/GenBank/DDBJ databases">
        <title>The genome of Pseudoloma neurophilia, a relevant intracellular parasite of the zebrafish.</title>
        <authorList>
            <person name="Ndikumana S."/>
            <person name="Pelin A."/>
            <person name="Sanders J."/>
            <person name="Corradi N."/>
        </authorList>
    </citation>
    <scope>NUCLEOTIDE SEQUENCE [LARGE SCALE GENOMIC DNA]</scope>
    <source>
        <strain evidence="6 7">MK1</strain>
    </source>
</reference>
<evidence type="ECO:0000313" key="6">
    <source>
        <dbReference type="EMBL" id="KRH91792.1"/>
    </source>
</evidence>
<accession>A0A0R0LZI8</accession>
<evidence type="ECO:0000256" key="4">
    <source>
        <dbReference type="ARBA" id="ARBA00023065"/>
    </source>
</evidence>
<dbReference type="Proteomes" id="UP000051530">
    <property type="component" value="Unassembled WGS sequence"/>
</dbReference>
<evidence type="ECO:0000256" key="1">
    <source>
        <dbReference type="ARBA" id="ARBA00004651"/>
    </source>
</evidence>
<keyword evidence="7" id="KW-1185">Reference proteome</keyword>